<gene>
    <name evidence="2" type="ORF">SLEP1_g42533</name>
</gene>
<evidence type="ECO:0000313" key="2">
    <source>
        <dbReference type="EMBL" id="GKV34118.1"/>
    </source>
</evidence>
<keyword evidence="3" id="KW-1185">Reference proteome</keyword>
<comment type="caution">
    <text evidence="2">The sequence shown here is derived from an EMBL/GenBank/DDBJ whole genome shotgun (WGS) entry which is preliminary data.</text>
</comment>
<name>A0AAV5LA30_9ROSI</name>
<dbReference type="AlphaFoldDB" id="A0AAV5LA30"/>
<proteinExistence type="predicted"/>
<sequence length="103" mass="11224">MAPACYPSTAESGRSSLLCEASLTLCPPLQRPRNPQPSLKSHDPTPGLERAGQKIATTGPTQRVEIMSHHPLPSLESQACVTRPGEQDRLSLYFKAFYSSLCQ</sequence>
<evidence type="ECO:0000256" key="1">
    <source>
        <dbReference type="SAM" id="MobiDB-lite"/>
    </source>
</evidence>
<evidence type="ECO:0000313" key="3">
    <source>
        <dbReference type="Proteomes" id="UP001054252"/>
    </source>
</evidence>
<organism evidence="2 3">
    <name type="scientific">Rubroshorea leprosula</name>
    <dbReference type="NCBI Taxonomy" id="152421"/>
    <lineage>
        <taxon>Eukaryota</taxon>
        <taxon>Viridiplantae</taxon>
        <taxon>Streptophyta</taxon>
        <taxon>Embryophyta</taxon>
        <taxon>Tracheophyta</taxon>
        <taxon>Spermatophyta</taxon>
        <taxon>Magnoliopsida</taxon>
        <taxon>eudicotyledons</taxon>
        <taxon>Gunneridae</taxon>
        <taxon>Pentapetalae</taxon>
        <taxon>rosids</taxon>
        <taxon>malvids</taxon>
        <taxon>Malvales</taxon>
        <taxon>Dipterocarpaceae</taxon>
        <taxon>Rubroshorea</taxon>
    </lineage>
</organism>
<feature type="region of interest" description="Disordered" evidence="1">
    <location>
        <begin position="29"/>
        <end position="56"/>
    </location>
</feature>
<accession>A0AAV5LA30</accession>
<dbReference type="EMBL" id="BPVZ01000104">
    <property type="protein sequence ID" value="GKV34118.1"/>
    <property type="molecule type" value="Genomic_DNA"/>
</dbReference>
<reference evidence="2 3" key="1">
    <citation type="journal article" date="2021" name="Commun. Biol.">
        <title>The genome of Shorea leprosula (Dipterocarpaceae) highlights the ecological relevance of drought in aseasonal tropical rainforests.</title>
        <authorList>
            <person name="Ng K.K.S."/>
            <person name="Kobayashi M.J."/>
            <person name="Fawcett J.A."/>
            <person name="Hatakeyama M."/>
            <person name="Paape T."/>
            <person name="Ng C.H."/>
            <person name="Ang C.C."/>
            <person name="Tnah L.H."/>
            <person name="Lee C.T."/>
            <person name="Nishiyama T."/>
            <person name="Sese J."/>
            <person name="O'Brien M.J."/>
            <person name="Copetti D."/>
            <person name="Mohd Noor M.I."/>
            <person name="Ong R.C."/>
            <person name="Putra M."/>
            <person name="Sireger I.Z."/>
            <person name="Indrioko S."/>
            <person name="Kosugi Y."/>
            <person name="Izuno A."/>
            <person name="Isagi Y."/>
            <person name="Lee S.L."/>
            <person name="Shimizu K.K."/>
        </authorList>
    </citation>
    <scope>NUCLEOTIDE SEQUENCE [LARGE SCALE GENOMIC DNA]</scope>
    <source>
        <strain evidence="2">214</strain>
    </source>
</reference>
<dbReference type="Proteomes" id="UP001054252">
    <property type="component" value="Unassembled WGS sequence"/>
</dbReference>
<protein>
    <submittedName>
        <fullName evidence="2">Uncharacterized protein</fullName>
    </submittedName>
</protein>